<dbReference type="Proteomes" id="UP000285882">
    <property type="component" value="Chromosome"/>
</dbReference>
<gene>
    <name evidence="1" type="ORF">C0674_03720</name>
</gene>
<keyword evidence="2" id="KW-1185">Reference proteome</keyword>
<evidence type="ECO:0000313" key="1">
    <source>
        <dbReference type="EMBL" id="QAA21801.1"/>
    </source>
</evidence>
<dbReference type="RefSeq" id="WP_037562638.1">
    <property type="nucleotide sequence ID" value="NZ_CP025688.1"/>
</dbReference>
<dbReference type="EMBL" id="CP025688">
    <property type="protein sequence ID" value="QAA21801.1"/>
    <property type="molecule type" value="Genomic_DNA"/>
</dbReference>
<name>A0ABX5Q590_9BACL</name>
<protein>
    <submittedName>
        <fullName evidence="1">Uncharacterized protein</fullName>
    </submittedName>
</protein>
<evidence type="ECO:0000313" key="2">
    <source>
        <dbReference type="Proteomes" id="UP000285882"/>
    </source>
</evidence>
<accession>A0ABX5Q590</accession>
<reference evidence="1 2" key="1">
    <citation type="submission" date="2018-01" db="EMBL/GenBank/DDBJ databases">
        <title>Complete genome sequencing of Sporolactobacillus terrae DLG3.</title>
        <authorList>
            <person name="Nam Y.-D."/>
            <person name="Kang J."/>
            <person name="Chung W.-H."/>
        </authorList>
    </citation>
    <scope>NUCLEOTIDE SEQUENCE [LARGE SCALE GENOMIC DNA]</scope>
    <source>
        <strain evidence="1 2">DLG3</strain>
    </source>
</reference>
<organism evidence="1 2">
    <name type="scientific">Sporolactobacillus terrae</name>
    <dbReference type="NCBI Taxonomy" id="269673"/>
    <lineage>
        <taxon>Bacteria</taxon>
        <taxon>Bacillati</taxon>
        <taxon>Bacillota</taxon>
        <taxon>Bacilli</taxon>
        <taxon>Bacillales</taxon>
        <taxon>Sporolactobacillaceae</taxon>
        <taxon>Sporolactobacillus</taxon>
    </lineage>
</organism>
<proteinExistence type="predicted"/>
<sequence>MNSNGEISEGLGPNITKEKFLSHFGTKLYCNNSTKNIFRFKETIKINDASFWINVIFDDNRMKIVELSDANETFQNSYNDWSNYRNKKKREAHDRWLLQQLGRPVEKKTNALTFNRSWGSATSYTDMKNGEVKIMISYK</sequence>